<dbReference type="Proteomes" id="UP000317894">
    <property type="component" value="Unassembled WGS sequence"/>
</dbReference>
<organism evidence="1 2">
    <name type="scientific">Glacieibacterium frigidum</name>
    <dbReference type="NCBI Taxonomy" id="2593303"/>
    <lineage>
        <taxon>Bacteria</taxon>
        <taxon>Pseudomonadati</taxon>
        <taxon>Pseudomonadota</taxon>
        <taxon>Alphaproteobacteria</taxon>
        <taxon>Sphingomonadales</taxon>
        <taxon>Sphingosinicellaceae</taxon>
        <taxon>Glacieibacterium</taxon>
    </lineage>
</organism>
<evidence type="ECO:0000313" key="1">
    <source>
        <dbReference type="EMBL" id="TRW14965.1"/>
    </source>
</evidence>
<dbReference type="RefSeq" id="WP_144335134.1">
    <property type="nucleotide sequence ID" value="NZ_VJWA01000002.1"/>
</dbReference>
<sequence length="180" mass="18568">MHHVTPPPLPAEPAFEAPPLLAAGSERRLTARAALRRGGSHEYRDNALTLGFGVEGVHVVTVGDAVAAAFGLAPGPLRRGDDDLAGRLHDACAACVASGAVVGFEAALRTPASACVLLRGVLLPIRGGAEAVLSWKEVLGREATARLRGELRAAMVPPPGPRPDPFADARMPCRVAARAA</sequence>
<reference evidence="1 2" key="1">
    <citation type="submission" date="2019-07" db="EMBL/GenBank/DDBJ databases">
        <title>Novel species isolated from glacier.</title>
        <authorList>
            <person name="Liu Q."/>
            <person name="Xin Y.-H."/>
        </authorList>
    </citation>
    <scope>NUCLEOTIDE SEQUENCE [LARGE SCALE GENOMIC DNA]</scope>
    <source>
        <strain evidence="1 2">LB1R16</strain>
    </source>
</reference>
<keyword evidence="2" id="KW-1185">Reference proteome</keyword>
<comment type="caution">
    <text evidence="1">The sequence shown here is derived from an EMBL/GenBank/DDBJ whole genome shotgun (WGS) entry which is preliminary data.</text>
</comment>
<evidence type="ECO:0000313" key="2">
    <source>
        <dbReference type="Proteomes" id="UP000317894"/>
    </source>
</evidence>
<accession>A0A552U9T0</accession>
<proteinExistence type="predicted"/>
<dbReference type="AlphaFoldDB" id="A0A552U9T0"/>
<gene>
    <name evidence="1" type="ORF">FMM06_15000</name>
</gene>
<name>A0A552U9T0_9SPHN</name>
<protein>
    <submittedName>
        <fullName evidence="1">Uncharacterized protein</fullName>
    </submittedName>
</protein>
<dbReference type="EMBL" id="VJWA01000002">
    <property type="protein sequence ID" value="TRW14965.1"/>
    <property type="molecule type" value="Genomic_DNA"/>
</dbReference>